<dbReference type="EMBL" id="AP018359">
    <property type="protein sequence ID" value="BBA44683.1"/>
    <property type="molecule type" value="Genomic_DNA"/>
</dbReference>
<evidence type="ECO:0000256" key="1">
    <source>
        <dbReference type="ARBA" id="ARBA00022737"/>
    </source>
</evidence>
<dbReference type="PANTHER" id="PTHR24189">
    <property type="entry name" value="MYOTROPHIN"/>
    <property type="match status" value="1"/>
</dbReference>
<accession>A0A250LJH0</accession>
<reference evidence="3" key="2">
    <citation type="journal article" date="2017" name="Genome Announc.">
        <title>High-Quality Draft Genome Sequence of Burkholderia contaminans CH-1, a Gram-Negative Bacterium That Metabolizes 2-Azahypoxanthine, a Plant Growth-Regulating Compound.</title>
        <authorList>
            <person name="Choi J.-H."/>
            <person name="Sugiura H."/>
            <person name="Moriuchi R."/>
            <person name="Kawagishi H."/>
            <person name="Dohra H."/>
        </authorList>
    </citation>
    <scope>NUCLEOTIDE SEQUENCE</scope>
    <source>
        <strain evidence="3">CH-1</strain>
    </source>
</reference>
<dbReference type="InterPro" id="IPR050745">
    <property type="entry name" value="Multifunctional_regulatory"/>
</dbReference>
<dbReference type="Gene3D" id="1.25.40.20">
    <property type="entry name" value="Ankyrin repeat-containing domain"/>
    <property type="match status" value="2"/>
</dbReference>
<dbReference type="InterPro" id="IPR036770">
    <property type="entry name" value="Ankyrin_rpt-contain_sf"/>
</dbReference>
<protein>
    <submittedName>
        <fullName evidence="3">Uncharacterized protein</fullName>
    </submittedName>
</protein>
<organism evidence="3">
    <name type="scientific">Burkholderia contaminans</name>
    <dbReference type="NCBI Taxonomy" id="488447"/>
    <lineage>
        <taxon>Bacteria</taxon>
        <taxon>Pseudomonadati</taxon>
        <taxon>Pseudomonadota</taxon>
        <taxon>Betaproteobacteria</taxon>
        <taxon>Burkholderiales</taxon>
        <taxon>Burkholderiaceae</taxon>
        <taxon>Burkholderia</taxon>
        <taxon>Burkholderia cepacia complex</taxon>
    </lineage>
</organism>
<keyword evidence="2" id="KW-0040">ANK repeat</keyword>
<dbReference type="InterPro" id="IPR002110">
    <property type="entry name" value="Ankyrin_rpt"/>
</dbReference>
<dbReference type="SUPFAM" id="SSF48403">
    <property type="entry name" value="Ankyrin repeat"/>
    <property type="match status" value="1"/>
</dbReference>
<sequence length="335" mass="35167">MRPERNLNRRVMSWCLAAAFAVVPMASNAANEGAANALQDAVGEYAYDKTPEKLSAIRNLLDKGAMPDIQTVFLASYYKAPEALDLLLAKAPQLVNEPVQGNGETLLLSALNNVQGPAVSPDEERIIDRLIKAGANVNVIAQGGTQTPLIAAASGGSRAFPHPDLVQKLLHAGADPKLTTPNGFTVLTGNGATNLEVIKLLIAAGADPFAVSAVGSTPLHFVCTRTAYEMSGKPDPQASQRIALLLKPGASIDATYPQKRPFPVKTPLGEAATSANPDCVKALLDAGAKKTALAFADSYVAADPSVKGKTVQQIVLSSAKKYPSLYSPEIVKLFE</sequence>
<dbReference type="AlphaFoldDB" id="A0A250LJH0"/>
<dbReference type="SMART" id="SM00248">
    <property type="entry name" value="ANK"/>
    <property type="match status" value="5"/>
</dbReference>
<dbReference type="Pfam" id="PF00023">
    <property type="entry name" value="Ank"/>
    <property type="match status" value="1"/>
</dbReference>
<reference evidence="3" key="1">
    <citation type="journal article" date="2016" name="Biosci. Biotechnol. Biochem.">
        <title>Bioconversion of AHX to AOH by resting cells of Burkholderia contaminans CH-1.</title>
        <authorList>
            <person name="Choi J.H."/>
            <person name="Kikuchi A."/>
            <person name="Pumkaeo P."/>
            <person name="Hirai H."/>
            <person name="Tokuyama S."/>
            <person name="Kawagishi H."/>
        </authorList>
    </citation>
    <scope>NUCLEOTIDE SEQUENCE</scope>
    <source>
        <strain evidence="3">CH-1</strain>
    </source>
</reference>
<name>A0A250LJH0_9BURK</name>
<evidence type="ECO:0000256" key="2">
    <source>
        <dbReference type="ARBA" id="ARBA00023043"/>
    </source>
</evidence>
<proteinExistence type="predicted"/>
<dbReference type="PANTHER" id="PTHR24189:SF50">
    <property type="entry name" value="ANKYRIN REPEAT AND SOCS BOX PROTEIN 2"/>
    <property type="match status" value="1"/>
</dbReference>
<evidence type="ECO:0000313" key="3">
    <source>
        <dbReference type="EMBL" id="BBA44683.1"/>
    </source>
</evidence>
<gene>
    <name evidence="3" type="ORF">BCCH1_71870</name>
</gene>
<keyword evidence="1" id="KW-0677">Repeat</keyword>